<evidence type="ECO:0000313" key="6">
    <source>
        <dbReference type="Proteomes" id="UP001152519"/>
    </source>
</evidence>
<gene>
    <name evidence="5" type="ORF">SCOCK_690006</name>
</gene>
<name>A0A9W4DYN4_9ACTN</name>
<feature type="domain" description="LamG-like jellyroll fold" evidence="4">
    <location>
        <begin position="1231"/>
        <end position="1402"/>
    </location>
</feature>
<dbReference type="InterPro" id="IPR013320">
    <property type="entry name" value="ConA-like_dom_sf"/>
</dbReference>
<keyword evidence="2" id="KW-1015">Disulfide bond</keyword>
<evidence type="ECO:0000313" key="5">
    <source>
        <dbReference type="EMBL" id="CAG6398289.1"/>
    </source>
</evidence>
<dbReference type="Gene3D" id="2.60.120.200">
    <property type="match status" value="3"/>
</dbReference>
<protein>
    <recommendedName>
        <fullName evidence="4">LamG-like jellyroll fold domain-containing protein</fullName>
    </recommendedName>
</protein>
<accession>A0A9W4DYN4</accession>
<dbReference type="InterPro" id="IPR006558">
    <property type="entry name" value="LamG-like"/>
</dbReference>
<dbReference type="PANTHER" id="PTHR46943">
    <property type="entry name" value="PENTRAXIN-RELATED PROTEIN PTX3"/>
    <property type="match status" value="1"/>
</dbReference>
<feature type="region of interest" description="Disordered" evidence="3">
    <location>
        <begin position="200"/>
        <end position="235"/>
    </location>
</feature>
<proteinExistence type="predicted"/>
<keyword evidence="1" id="KW-0732">Signal</keyword>
<feature type="compositionally biased region" description="Low complexity" evidence="3">
    <location>
        <begin position="206"/>
        <end position="235"/>
    </location>
</feature>
<dbReference type="GO" id="GO:0006955">
    <property type="term" value="P:immune response"/>
    <property type="evidence" value="ECO:0007669"/>
    <property type="project" value="InterPro"/>
</dbReference>
<evidence type="ECO:0000256" key="3">
    <source>
        <dbReference type="SAM" id="MobiDB-lite"/>
    </source>
</evidence>
<reference evidence="5" key="1">
    <citation type="submission" date="2021-05" db="EMBL/GenBank/DDBJ databases">
        <authorList>
            <person name="Arsene-Ploetze F."/>
        </authorList>
    </citation>
    <scope>NUCLEOTIDE SEQUENCE</scope>
    <source>
        <strain evidence="5">DSM 42138</strain>
    </source>
</reference>
<dbReference type="Proteomes" id="UP001152519">
    <property type="component" value="Unassembled WGS sequence"/>
</dbReference>
<dbReference type="EMBL" id="CAJSLV010000102">
    <property type="protein sequence ID" value="CAG6398289.1"/>
    <property type="molecule type" value="Genomic_DNA"/>
</dbReference>
<dbReference type="PANTHER" id="PTHR46943:SF1">
    <property type="entry name" value="PENTRAXIN-RELATED PROTEIN PTX3"/>
    <property type="match status" value="1"/>
</dbReference>
<sequence length="1419" mass="147727">MDSPESLAVDAARKSGKAVPVTAMTDENTDVSAQPDGTLVATIHASPVRTRKAGAWTAIDTTLQAAPDGGVAPKAVLPGLEFSGGGSQPLVRISRAGKELALSWPDPLPKPVLDGDTAEYRDVLPDVDLRMTATVDGYTQLVVIKTAEAAKNPALAQLHLGMSSTDLVMQENADGSLSAVDGPGGGTVFEVQQPMMFDSSAAAQDGPGTAQATQAPAGARAAGTTGAADDPADGGAHAAAVDVQIADDQSSLTLTPDQGLLTAPGTVYPVMIDPETDAPHPGGWAGISRANPAQEFWKFSYNGTHVEDFGTGYCAAPACSANDVKRVMYSIPVHGRGFNGKNILAAEFDVKESHSYSCTKEPVQLYTTGAISTATNWNNSSSTTGTTPFWGQYLQTITDAKGWSSSSCPAANLEFGNIDPKVSTTLKSKVQQAADNNWTNLTLGLKAQDETDPDAWKRFTDDATLQVMYNLPPSQALPKNLTMTPGSVCQPLPILINKWPTLIARAYDPDGDQIGVQFAVSWDNGDGAKFARHWFSTEKEGNTPSYRKASGSLFSVALPPQSGVTSTTKIGWEVRVWDGYQWGSWSSAGDPTDCYFKVDTVAPAGPVVTSSAFPGSSDTDPDGIANLPWTDGVGKYGTFTFDTAATDAVKYEYGLDAPASAAHTVATSGGAPASVRLLQQEEGLHNLSVRALDASGNASSVSSYVFNVKAGQTQHEGWAMDDAAGTGSLAGSGGSFQATVAGAAAGGAVGHAGTALSLPGGLASDGTPADYASTSGAVVDTSGSFTVSAWVNLADASTARAAVSQNGSYIGGFSLGLYDGKWTFKTSTQDAPGYMWQSAASTQPVVTGTWTHLTGVYNQAAHTETVYVNGVPSAAVAVPVAPMATGALQFGRILWKGPYADAWQGSVDDVHLWNRALTASEAAGLAADTAVTTGVPAKAVFSMDQSGGTMIGTGEASDAAIRGTVTTGVIRTADKAVHFGTDGSAVTSRPQVDGTRTFSVSAWVRIPNPAAGDTSSKIAVTQNGVYNSEFSLYYSTYYQRWIFGRYAEDTATATLTRTMQTNCTGNASSGTKCIGSDGGEWTHLVGVSDATAHQNQLYVNGYLVSTTPYTQTTPWPTPGGLELGADNRAGVDAEFLGGDIDDARAFDRILTGSEIQTMIQQSPQPAGRWKFNDATSATPRVSPDDLNAHPASLSETAAISTNNPWIGTGALSLSGPTSYAATQSAPLDTDEGFTFAGWTQFAAAPDQDGTVLSLGDGTDNAVTVRWHYLRTDHIPDLPADFDTIEGEWQAESVSGGTTRVHTVVRQSAVGQAGVWTHLAVTYDAFSNQLALYVNGQLEEKLCDDEDNPGTCTNDVSYAGANQPFEATSGLKFGPLQSAAGTDHSLSGQIDDVWAYRGVLTPAQIASLITPVELDSTTGT</sequence>
<dbReference type="SMART" id="SM00560">
    <property type="entry name" value="LamGL"/>
    <property type="match status" value="3"/>
</dbReference>
<dbReference type="Pfam" id="PF13385">
    <property type="entry name" value="Laminin_G_3"/>
    <property type="match status" value="3"/>
</dbReference>
<dbReference type="InterPro" id="IPR042837">
    <property type="entry name" value="PTX3"/>
</dbReference>
<dbReference type="SUPFAM" id="SSF49899">
    <property type="entry name" value="Concanavalin A-like lectins/glucanases"/>
    <property type="match status" value="3"/>
</dbReference>
<evidence type="ECO:0000259" key="4">
    <source>
        <dbReference type="SMART" id="SM00560"/>
    </source>
</evidence>
<feature type="domain" description="LamG-like jellyroll fold" evidence="4">
    <location>
        <begin position="783"/>
        <end position="920"/>
    </location>
</feature>
<organism evidence="5 6">
    <name type="scientific">Actinacidiphila cocklensis</name>
    <dbReference type="NCBI Taxonomy" id="887465"/>
    <lineage>
        <taxon>Bacteria</taxon>
        <taxon>Bacillati</taxon>
        <taxon>Actinomycetota</taxon>
        <taxon>Actinomycetes</taxon>
        <taxon>Kitasatosporales</taxon>
        <taxon>Streptomycetaceae</taxon>
        <taxon>Actinacidiphila</taxon>
    </lineage>
</organism>
<keyword evidence="6" id="KW-1185">Reference proteome</keyword>
<comment type="caution">
    <text evidence="5">The sequence shown here is derived from an EMBL/GenBank/DDBJ whole genome shotgun (WGS) entry which is preliminary data.</text>
</comment>
<evidence type="ECO:0000256" key="2">
    <source>
        <dbReference type="ARBA" id="ARBA00023157"/>
    </source>
</evidence>
<evidence type="ECO:0000256" key="1">
    <source>
        <dbReference type="ARBA" id="ARBA00022729"/>
    </source>
</evidence>
<feature type="domain" description="LamG-like jellyroll fold" evidence="4">
    <location>
        <begin position="996"/>
        <end position="1153"/>
    </location>
</feature>